<name>A0A6H9YK64_9ACTN</name>
<comment type="caution">
    <text evidence="2">The sequence shown here is derived from an EMBL/GenBank/DDBJ whole genome shotgun (WGS) entry which is preliminary data.</text>
</comment>
<evidence type="ECO:0000259" key="1">
    <source>
        <dbReference type="Pfam" id="PF11706"/>
    </source>
</evidence>
<dbReference type="InterPro" id="IPR023286">
    <property type="entry name" value="ABATE_dom_sf"/>
</dbReference>
<dbReference type="Pfam" id="PF07336">
    <property type="entry name" value="ABATE"/>
    <property type="match status" value="1"/>
</dbReference>
<dbReference type="PANTHER" id="PTHR35525">
    <property type="entry name" value="BLL6575 PROTEIN"/>
    <property type="match status" value="1"/>
</dbReference>
<dbReference type="EMBL" id="WBMT01000011">
    <property type="protein sequence ID" value="KAB2346618.1"/>
    <property type="molecule type" value="Genomic_DNA"/>
</dbReference>
<dbReference type="Gene3D" id="1.10.3300.10">
    <property type="entry name" value="Jann2411-like domain"/>
    <property type="match status" value="1"/>
</dbReference>
<sequence length="194" mass="21332">MTRVLTGRDGQSFTFDPGAFCLELLLTGGPGKYAYWEILHTPDDLADWLQDSRLAAIAPLDDLRVRPAELRAVKAFRDTMLSVALALAHDRDLPAGALETINDAAGPVPRPRIDPATGRRTWVGPVTGTQILGAAAHEAIDLLTGPHRDRVRECAASNCLLLFVDTSRPGKRRWCSMERCGNRNKVSAYRTRQT</sequence>
<gene>
    <name evidence="2" type="ORF">F8566_23555</name>
</gene>
<accession>A0A6H9YK64</accession>
<dbReference type="Proteomes" id="UP000468735">
    <property type="component" value="Unassembled WGS sequence"/>
</dbReference>
<evidence type="ECO:0000313" key="3">
    <source>
        <dbReference type="Proteomes" id="UP000468735"/>
    </source>
</evidence>
<keyword evidence="3" id="KW-1185">Reference proteome</keyword>
<dbReference type="OrthoDB" id="123307at2"/>
<dbReference type="PANTHER" id="PTHR35525:SF3">
    <property type="entry name" value="BLL6575 PROTEIN"/>
    <property type="match status" value="1"/>
</dbReference>
<evidence type="ECO:0000313" key="2">
    <source>
        <dbReference type="EMBL" id="KAB2346618.1"/>
    </source>
</evidence>
<feature type="domain" description="Zinc finger CGNR" evidence="1">
    <location>
        <begin position="150"/>
        <end position="193"/>
    </location>
</feature>
<reference evidence="2 3" key="1">
    <citation type="submission" date="2019-09" db="EMBL/GenBank/DDBJ databases">
        <title>Actinomadura physcomitrii sp. nov., a novel actinomycete isolated from moss [Physcomitrium sphaericum (Ludw) Fuernr].</title>
        <authorList>
            <person name="Zhuang X."/>
            <person name="Liu C."/>
        </authorList>
    </citation>
    <scope>NUCLEOTIDE SEQUENCE [LARGE SCALE GENOMIC DNA]</scope>
    <source>
        <strain evidence="2 3">HMC1</strain>
    </source>
</reference>
<dbReference type="Pfam" id="PF11706">
    <property type="entry name" value="zf-CGNR"/>
    <property type="match status" value="1"/>
</dbReference>
<dbReference type="RefSeq" id="WP_151563755.1">
    <property type="nucleotide sequence ID" value="NZ_WBMT01000011.1"/>
</dbReference>
<dbReference type="InterPro" id="IPR021005">
    <property type="entry name" value="Znf_CGNR"/>
</dbReference>
<proteinExistence type="predicted"/>
<protein>
    <recommendedName>
        <fullName evidence="1">Zinc finger CGNR domain-containing protein</fullName>
    </recommendedName>
</protein>
<dbReference type="SUPFAM" id="SSF160904">
    <property type="entry name" value="Jann2411-like"/>
    <property type="match status" value="1"/>
</dbReference>
<organism evidence="2 3">
    <name type="scientific">Actinomadura rudentiformis</name>
    <dbReference type="NCBI Taxonomy" id="359158"/>
    <lineage>
        <taxon>Bacteria</taxon>
        <taxon>Bacillati</taxon>
        <taxon>Actinomycetota</taxon>
        <taxon>Actinomycetes</taxon>
        <taxon>Streptosporangiales</taxon>
        <taxon>Thermomonosporaceae</taxon>
        <taxon>Actinomadura</taxon>
    </lineage>
</organism>
<dbReference type="AlphaFoldDB" id="A0A6H9YK64"/>
<dbReference type="InterPro" id="IPR010852">
    <property type="entry name" value="ABATE"/>
</dbReference>